<comment type="caution">
    <text evidence="9">The sequence shown here is derived from an EMBL/GenBank/DDBJ whole genome shotgun (WGS) entry which is preliminary data.</text>
</comment>
<evidence type="ECO:0000256" key="3">
    <source>
        <dbReference type="ARBA" id="ARBA00022598"/>
    </source>
</evidence>
<comment type="catalytic activity">
    <reaction evidence="7 8">
        <text>(R)-pantoate + beta-alanine + ATP = (R)-pantothenate + AMP + diphosphate + H(+)</text>
        <dbReference type="Rhea" id="RHEA:10912"/>
        <dbReference type="ChEBI" id="CHEBI:15378"/>
        <dbReference type="ChEBI" id="CHEBI:15980"/>
        <dbReference type="ChEBI" id="CHEBI:29032"/>
        <dbReference type="ChEBI" id="CHEBI:30616"/>
        <dbReference type="ChEBI" id="CHEBI:33019"/>
        <dbReference type="ChEBI" id="CHEBI:57966"/>
        <dbReference type="ChEBI" id="CHEBI:456215"/>
        <dbReference type="EC" id="6.3.2.1"/>
    </reaction>
</comment>
<dbReference type="EMBL" id="ACDN02000007">
    <property type="protein sequence ID" value="EEO23320.2"/>
    <property type="molecule type" value="Genomic_DNA"/>
</dbReference>
<dbReference type="CDD" id="cd00560">
    <property type="entry name" value="PanC"/>
    <property type="match status" value="1"/>
</dbReference>
<keyword evidence="5 8" id="KW-0547">Nucleotide-binding</keyword>
<keyword evidence="8" id="KW-0963">Cytoplasm</keyword>
<dbReference type="PANTHER" id="PTHR21299:SF1">
    <property type="entry name" value="PANTOATE--BETA-ALANINE LIGASE"/>
    <property type="match status" value="1"/>
</dbReference>
<proteinExistence type="inferred from homology"/>
<evidence type="ECO:0000256" key="1">
    <source>
        <dbReference type="ARBA" id="ARBA00004990"/>
    </source>
</evidence>
<comment type="miscellaneous">
    <text evidence="8">The reaction proceeds by a bi uni uni bi ping pong mechanism.</text>
</comment>
<dbReference type="HAMAP" id="MF_00158">
    <property type="entry name" value="PanC"/>
    <property type="match status" value="1"/>
</dbReference>
<dbReference type="Pfam" id="PF02569">
    <property type="entry name" value="Pantoate_ligase"/>
    <property type="match status" value="1"/>
</dbReference>
<dbReference type="PANTHER" id="PTHR21299">
    <property type="entry name" value="CYTIDYLATE KINASE/PANTOATE-BETA-ALANINE LIGASE"/>
    <property type="match status" value="1"/>
</dbReference>
<dbReference type="InterPro" id="IPR042176">
    <property type="entry name" value="Pantoate_ligase_C"/>
</dbReference>
<dbReference type="GO" id="GO:0005524">
    <property type="term" value="F:ATP binding"/>
    <property type="evidence" value="ECO:0007669"/>
    <property type="project" value="UniProtKB-KW"/>
</dbReference>
<dbReference type="InterPro" id="IPR014729">
    <property type="entry name" value="Rossmann-like_a/b/a_fold"/>
</dbReference>
<dbReference type="GO" id="GO:0015940">
    <property type="term" value="P:pantothenate biosynthetic process"/>
    <property type="evidence" value="ECO:0007669"/>
    <property type="project" value="UniProtKB-UniRule"/>
</dbReference>
<evidence type="ECO:0000313" key="10">
    <source>
        <dbReference type="Proteomes" id="UP000005085"/>
    </source>
</evidence>
<feature type="binding site" evidence="8">
    <location>
        <begin position="346"/>
        <end position="349"/>
    </location>
    <ligand>
        <name>ATP</name>
        <dbReference type="ChEBI" id="CHEBI:30616"/>
    </ligand>
</feature>
<feature type="binding site" evidence="8">
    <location>
        <begin position="191"/>
        <end position="198"/>
    </location>
    <ligand>
        <name>ATP</name>
        <dbReference type="ChEBI" id="CHEBI:30616"/>
    </ligand>
</feature>
<dbReference type="GO" id="GO:0005829">
    <property type="term" value="C:cytosol"/>
    <property type="evidence" value="ECO:0007669"/>
    <property type="project" value="TreeGrafter"/>
</dbReference>
<evidence type="ECO:0000256" key="2">
    <source>
        <dbReference type="ARBA" id="ARBA00009256"/>
    </source>
</evidence>
<gene>
    <name evidence="8" type="primary">panC</name>
    <name evidence="9" type="ORF">HRAG_00377</name>
</gene>
<accession>C3XE81</accession>
<dbReference type="UniPathway" id="UPA00028">
    <property type="reaction ID" value="UER00005"/>
</dbReference>
<protein>
    <recommendedName>
        <fullName evidence="8">Pantothenate synthetase</fullName>
        <shortName evidence="8">PS</shortName>
        <ecNumber evidence="8">6.3.2.1</ecNumber>
    </recommendedName>
    <alternativeName>
        <fullName evidence="8">Pantoate--beta-alanine ligase</fullName>
    </alternativeName>
    <alternativeName>
        <fullName evidence="8">Pantoate-activating enzyme</fullName>
    </alternativeName>
</protein>
<dbReference type="HOGENOM" id="CLU_625254_0_0_7"/>
<dbReference type="GO" id="GO:0004592">
    <property type="term" value="F:pantoate-beta-alanine ligase activity"/>
    <property type="evidence" value="ECO:0007669"/>
    <property type="project" value="UniProtKB-UniRule"/>
</dbReference>
<evidence type="ECO:0000256" key="5">
    <source>
        <dbReference type="ARBA" id="ARBA00022741"/>
    </source>
</evidence>
<evidence type="ECO:0000256" key="8">
    <source>
        <dbReference type="HAMAP-Rule" id="MF_00158"/>
    </source>
</evidence>
<feature type="binding site" evidence="8">
    <location>
        <position position="222"/>
    </location>
    <ligand>
        <name>beta-alanine</name>
        <dbReference type="ChEBI" id="CHEBI:57966"/>
    </ligand>
</feature>
<comment type="subunit">
    <text evidence="8">Homodimer.</text>
</comment>
<comment type="similarity">
    <text evidence="2 8">Belongs to the pantothenate synthetase family.</text>
</comment>
<dbReference type="NCBIfam" id="TIGR00018">
    <property type="entry name" value="panC"/>
    <property type="match status" value="1"/>
</dbReference>
<feature type="binding site" evidence="8">
    <location>
        <position position="222"/>
    </location>
    <ligand>
        <name>(R)-pantoate</name>
        <dbReference type="ChEBI" id="CHEBI:15980"/>
    </ligand>
</feature>
<evidence type="ECO:0000256" key="7">
    <source>
        <dbReference type="ARBA" id="ARBA00048258"/>
    </source>
</evidence>
<reference evidence="9 10" key="1">
    <citation type="journal article" date="2014" name="Genome Announc.">
        <title>Draft genome sequences of six enterohepatic helicobacter species isolated from humans and one from rhesus macaques.</title>
        <authorList>
            <person name="Shen Z."/>
            <person name="Sheh A."/>
            <person name="Young S.K."/>
            <person name="Abouelliel A."/>
            <person name="Ward D.V."/>
            <person name="Earl A.M."/>
            <person name="Fox J.G."/>
        </authorList>
    </citation>
    <scope>NUCLEOTIDE SEQUENCE [LARGE SCALE GENOMIC DNA]</scope>
    <source>
        <strain evidence="9 10">ATCC 43879</strain>
    </source>
</reference>
<feature type="binding site" evidence="8">
    <location>
        <position position="315"/>
    </location>
    <ligand>
        <name>(R)-pantoate</name>
        <dbReference type="ChEBI" id="CHEBI:15980"/>
    </ligand>
</feature>
<comment type="subcellular location">
    <subcellularLocation>
        <location evidence="8">Cytoplasm</location>
    </subcellularLocation>
</comment>
<organism evidence="9 10">
    <name type="scientific">Helicobacter bilis ATCC 43879</name>
    <dbReference type="NCBI Taxonomy" id="613026"/>
    <lineage>
        <taxon>Bacteria</taxon>
        <taxon>Pseudomonadati</taxon>
        <taxon>Campylobacterota</taxon>
        <taxon>Epsilonproteobacteria</taxon>
        <taxon>Campylobacterales</taxon>
        <taxon>Helicobacteraceae</taxon>
        <taxon>Helicobacter</taxon>
    </lineage>
</organism>
<keyword evidence="10" id="KW-1185">Reference proteome</keyword>
<dbReference type="InterPro" id="IPR003721">
    <property type="entry name" value="Pantoate_ligase"/>
</dbReference>
<evidence type="ECO:0000313" key="9">
    <source>
        <dbReference type="EMBL" id="EEO23320.2"/>
    </source>
</evidence>
<evidence type="ECO:0000256" key="4">
    <source>
        <dbReference type="ARBA" id="ARBA00022655"/>
    </source>
</evidence>
<feature type="binding site" evidence="8">
    <location>
        <begin position="309"/>
        <end position="312"/>
    </location>
    <ligand>
        <name>ATP</name>
        <dbReference type="ChEBI" id="CHEBI:30616"/>
    </ligand>
</feature>
<evidence type="ECO:0000256" key="6">
    <source>
        <dbReference type="ARBA" id="ARBA00022840"/>
    </source>
</evidence>
<keyword evidence="4 8" id="KW-0566">Pantothenate biosynthesis</keyword>
<dbReference type="SUPFAM" id="SSF52374">
    <property type="entry name" value="Nucleotidylyl transferase"/>
    <property type="match status" value="1"/>
</dbReference>
<comment type="pathway">
    <text evidence="1 8">Cofactor biosynthesis; (R)-pantothenate biosynthesis; (R)-pantothenate from (R)-pantoate and beta-alanine: step 1/1.</text>
</comment>
<name>C3XE81_9HELI</name>
<dbReference type="EC" id="6.3.2.1" evidence="8"/>
<dbReference type="AlphaFoldDB" id="C3XE81"/>
<feature type="binding site" evidence="8">
    <location>
        <position position="338"/>
    </location>
    <ligand>
        <name>ATP</name>
        <dbReference type="ChEBI" id="CHEBI:30616"/>
    </ligand>
</feature>
<comment type="function">
    <text evidence="8">Catalyzes the condensation of pantoate with beta-alanine in an ATP-dependent reaction via a pantoyl-adenylate intermediate.</text>
</comment>
<feature type="active site" description="Proton donor" evidence="8">
    <location>
        <position position="198"/>
    </location>
</feature>
<keyword evidence="6 8" id="KW-0067">ATP-binding</keyword>
<dbReference type="Gene3D" id="3.30.1300.10">
    <property type="entry name" value="Pantoate-beta-alanine ligase, C-terminal domain"/>
    <property type="match status" value="1"/>
</dbReference>
<sequence length="438" mass="50629">MLQNQQDCDYKNYDYKAFKQQHKNCIIATTKEELQEALQVKQQEYIAFLQTNIQTDNTKRDLNYNHIDDTKHTPCHMQTSNTEKALHDTQADEAKQIVSYNQVDETQQAPYNNHIKNTKQTLQDNHTEDTKRLLHYSQTDNTKQVLNHNQTTKPNQTICIQTGMSHAKLHNENKDSNIHFTSLDIGFTPTMGALHNGHKSLIESNVAQNHIAVVSIFVNPTQFSPTEDLSTYPRTLERDIEICREVGVDIVFAPTSEILYTDDDEITIEPPKKMGYILEGYYRPTHFRGVLQVVLKLFNLISPTRAYFGQKDAQQLLIIKKMVQHLCLPIEIIGMPIVRDYDNLALSSRNVYLSESERQLALAIPKTIFHLQDLITQQNIRDIAILKQEAEKILGNLNIDYMDFYNHDLTFATKAQNCIFLLVVRIGKIRLLDNLWIE</sequence>
<keyword evidence="3 8" id="KW-0436">Ligase</keyword>
<dbReference type="eggNOG" id="COG0414">
    <property type="taxonomic scope" value="Bacteria"/>
</dbReference>
<dbReference type="Gene3D" id="3.40.50.620">
    <property type="entry name" value="HUPs"/>
    <property type="match status" value="1"/>
</dbReference>
<dbReference type="Proteomes" id="UP000005085">
    <property type="component" value="Unassembled WGS sequence"/>
</dbReference>